<keyword evidence="3" id="KW-0808">Transferase</keyword>
<proteinExistence type="predicted"/>
<name>G0UJ88_TRYCI</name>
<feature type="domain" description="EF-hand" evidence="11">
    <location>
        <begin position="418"/>
        <end position="453"/>
    </location>
</feature>
<dbReference type="InterPro" id="IPR002048">
    <property type="entry name" value="EF_hand_dom"/>
</dbReference>
<evidence type="ECO:0000256" key="1">
    <source>
        <dbReference type="ARBA" id="ARBA00012513"/>
    </source>
</evidence>
<dbReference type="PROSITE" id="PS50222">
    <property type="entry name" value="EF_HAND_2"/>
    <property type="match status" value="2"/>
</dbReference>
<evidence type="ECO:0000256" key="6">
    <source>
        <dbReference type="ARBA" id="ARBA00022840"/>
    </source>
</evidence>
<evidence type="ECO:0000256" key="3">
    <source>
        <dbReference type="ARBA" id="ARBA00022679"/>
    </source>
</evidence>
<dbReference type="Pfam" id="PF00069">
    <property type="entry name" value="Pkinase"/>
    <property type="match status" value="1"/>
</dbReference>
<sequence>MSFEATNNIVGGTVELGHLLGSGGFGKVYYGHDKKHDEDVAVKVIEKELVELYDIRPYVDREIEVMRKLHSPYVVKLLRAVESPVAFNIIMELAPNGELFDKIVNSERFDEPTARLYFQQLICALHYCHNLGVVHRDLKAENLLLGKNNELKICDWGLSRYTREAAKDSDHLIRFHSLAGSIDYQAPEVLNGRGYEGSACDMWSCGAILFFMLCGYLPFADTNDALTKQRILKCEYNRANRYLSAGASDLISHLLEVKPEVRYSTADVIAHPWFQVDLNPDLFPELDRSLKSTSGLVEASMGSIDVNNSSQSSKQGDPASAQVLNEVQAIRRAFMTCNVTGTGFLDAEEVRDALIKMNGNRPISCDEVSDFMSNFKLDDAGRISEEEFVSGWLKNEGLGEKYDICRMSNLFHYRLEGEYLAEVRRAFDSIDVNHTGLITTESLLKLSLNCSDAEIENFFEVVDPETSGRGTLTFEQFVHLCSRYDLFKHHPIVQRLRRLENIFAVTDILWMKNYTGTGFTVASTRENIVLRMKSQEKFLSTKFEGCARGFMYGTYTVSGKVVLQVGLHLTPSLPGYTRVVPYRIAGRTAEFHAWFLQLRKVLRHEIVRCEEDTVVKGKPELM</sequence>
<evidence type="ECO:0000313" key="12">
    <source>
        <dbReference type="EMBL" id="CCC89439.1"/>
    </source>
</evidence>
<dbReference type="GO" id="GO:0004674">
    <property type="term" value="F:protein serine/threonine kinase activity"/>
    <property type="evidence" value="ECO:0007669"/>
    <property type="project" value="UniProtKB-KW"/>
</dbReference>
<dbReference type="GO" id="GO:0005509">
    <property type="term" value="F:calcium ion binding"/>
    <property type="evidence" value="ECO:0007669"/>
    <property type="project" value="InterPro"/>
</dbReference>
<comment type="catalytic activity">
    <reaction evidence="8">
        <text>L-seryl-[protein] + ATP = O-phospho-L-seryl-[protein] + ADP + H(+)</text>
        <dbReference type="Rhea" id="RHEA:17989"/>
        <dbReference type="Rhea" id="RHEA-COMP:9863"/>
        <dbReference type="Rhea" id="RHEA-COMP:11604"/>
        <dbReference type="ChEBI" id="CHEBI:15378"/>
        <dbReference type="ChEBI" id="CHEBI:29999"/>
        <dbReference type="ChEBI" id="CHEBI:30616"/>
        <dbReference type="ChEBI" id="CHEBI:83421"/>
        <dbReference type="ChEBI" id="CHEBI:456216"/>
        <dbReference type="EC" id="2.7.11.1"/>
    </reaction>
</comment>
<evidence type="ECO:0000256" key="2">
    <source>
        <dbReference type="ARBA" id="ARBA00022527"/>
    </source>
</evidence>
<dbReference type="Gene3D" id="1.10.510.10">
    <property type="entry name" value="Transferase(Phosphotransferase) domain 1"/>
    <property type="match status" value="1"/>
</dbReference>
<dbReference type="AlphaFoldDB" id="G0UJ88"/>
<dbReference type="InterPro" id="IPR011009">
    <property type="entry name" value="Kinase-like_dom_sf"/>
</dbReference>
<dbReference type="InterPro" id="IPR011992">
    <property type="entry name" value="EF-hand-dom_pair"/>
</dbReference>
<dbReference type="InterPro" id="IPR000719">
    <property type="entry name" value="Prot_kinase_dom"/>
</dbReference>
<reference evidence="12" key="1">
    <citation type="journal article" date="2012" name="Proc. Natl. Acad. Sci. U.S.A.">
        <title>Antigenic diversity is generated by distinct evolutionary mechanisms in African trypanosome species.</title>
        <authorList>
            <person name="Jackson A.P."/>
            <person name="Berry A."/>
            <person name="Aslett M."/>
            <person name="Allison H.C."/>
            <person name="Burton P."/>
            <person name="Vavrova-Anderson J."/>
            <person name="Brown R."/>
            <person name="Browne H."/>
            <person name="Corton N."/>
            <person name="Hauser H."/>
            <person name="Gamble J."/>
            <person name="Gilderthorp R."/>
            <person name="Marcello L."/>
            <person name="McQuillan J."/>
            <person name="Otto T.D."/>
            <person name="Quail M.A."/>
            <person name="Sanders M.J."/>
            <person name="van Tonder A."/>
            <person name="Ginger M.L."/>
            <person name="Field M.C."/>
            <person name="Barry J.D."/>
            <person name="Hertz-Fowler C."/>
            <person name="Berriman M."/>
        </authorList>
    </citation>
    <scope>NUCLEOTIDE SEQUENCE</scope>
    <source>
        <strain evidence="12">IL3000</strain>
    </source>
</reference>
<dbReference type="CDD" id="cd14003">
    <property type="entry name" value="STKc_AMPK-like"/>
    <property type="match status" value="1"/>
</dbReference>
<dbReference type="InterPro" id="IPR017441">
    <property type="entry name" value="Protein_kinase_ATP_BS"/>
</dbReference>
<gene>
    <name evidence="12" type="ORF">TCIL3000_2_60</name>
</gene>
<dbReference type="SMART" id="SM00220">
    <property type="entry name" value="S_TKc"/>
    <property type="match status" value="1"/>
</dbReference>
<dbReference type="PROSITE" id="PS50011">
    <property type="entry name" value="PROTEIN_KINASE_DOM"/>
    <property type="match status" value="1"/>
</dbReference>
<keyword evidence="6 9" id="KW-0067">ATP-binding</keyword>
<dbReference type="Pfam" id="PF13499">
    <property type="entry name" value="EF-hand_7"/>
    <property type="match status" value="1"/>
</dbReference>
<dbReference type="FunFam" id="1.10.510.10:FF:000571">
    <property type="entry name" value="Maternal embryonic leucine zipper kinase"/>
    <property type="match status" value="1"/>
</dbReference>
<dbReference type="InterPro" id="IPR008271">
    <property type="entry name" value="Ser/Thr_kinase_AS"/>
</dbReference>
<evidence type="ECO:0000256" key="5">
    <source>
        <dbReference type="ARBA" id="ARBA00022777"/>
    </source>
</evidence>
<dbReference type="GO" id="GO:0007165">
    <property type="term" value="P:signal transduction"/>
    <property type="evidence" value="ECO:0007669"/>
    <property type="project" value="TreeGrafter"/>
</dbReference>
<dbReference type="PROSITE" id="PS00107">
    <property type="entry name" value="PROTEIN_KINASE_ATP"/>
    <property type="match status" value="1"/>
</dbReference>
<keyword evidence="2" id="KW-0723">Serine/threonine-protein kinase</keyword>
<dbReference type="FunFam" id="1.10.238.10:FF:000491">
    <property type="entry name" value="Protein kinase, putative"/>
    <property type="match status" value="1"/>
</dbReference>
<keyword evidence="4 9" id="KW-0547">Nucleotide-binding</keyword>
<dbReference type="EC" id="2.7.11.1" evidence="1"/>
<keyword evidence="5" id="KW-0418">Kinase</keyword>
<dbReference type="PANTHER" id="PTHR43895">
    <property type="entry name" value="CALCIUM/CALMODULIN-DEPENDENT PROTEIN KINASE KINASE-RELATED"/>
    <property type="match status" value="1"/>
</dbReference>
<evidence type="ECO:0000259" key="10">
    <source>
        <dbReference type="PROSITE" id="PS50011"/>
    </source>
</evidence>
<protein>
    <recommendedName>
        <fullName evidence="1">non-specific serine/threonine protein kinase</fullName>
        <ecNumber evidence="1">2.7.11.1</ecNumber>
    </recommendedName>
</protein>
<dbReference type="SMART" id="SM00054">
    <property type="entry name" value="EFh"/>
    <property type="match status" value="3"/>
</dbReference>
<dbReference type="VEuPathDB" id="TriTrypDB:TcIL3000_2_60"/>
<dbReference type="EMBL" id="HE575315">
    <property type="protein sequence ID" value="CCC89439.1"/>
    <property type="molecule type" value="Genomic_DNA"/>
</dbReference>
<dbReference type="Gene3D" id="1.10.238.10">
    <property type="entry name" value="EF-hand"/>
    <property type="match status" value="2"/>
</dbReference>
<evidence type="ECO:0000256" key="7">
    <source>
        <dbReference type="ARBA" id="ARBA00047899"/>
    </source>
</evidence>
<evidence type="ECO:0000256" key="4">
    <source>
        <dbReference type="ARBA" id="ARBA00022741"/>
    </source>
</evidence>
<feature type="domain" description="EF-hand" evidence="11">
    <location>
        <begin position="325"/>
        <end position="360"/>
    </location>
</feature>
<feature type="domain" description="Protein kinase" evidence="10">
    <location>
        <begin position="14"/>
        <end position="274"/>
    </location>
</feature>
<dbReference type="PANTHER" id="PTHR43895:SF32">
    <property type="entry name" value="SERINE_THREONINE-PROTEIN KINASE CHK1"/>
    <property type="match status" value="1"/>
</dbReference>
<feature type="binding site" evidence="9">
    <location>
        <position position="43"/>
    </location>
    <ligand>
        <name>ATP</name>
        <dbReference type="ChEBI" id="CHEBI:30616"/>
    </ligand>
</feature>
<evidence type="ECO:0000259" key="11">
    <source>
        <dbReference type="PROSITE" id="PS50222"/>
    </source>
</evidence>
<organism evidence="12">
    <name type="scientific">Trypanosoma congolense (strain IL3000)</name>
    <dbReference type="NCBI Taxonomy" id="1068625"/>
    <lineage>
        <taxon>Eukaryota</taxon>
        <taxon>Discoba</taxon>
        <taxon>Euglenozoa</taxon>
        <taxon>Kinetoplastea</taxon>
        <taxon>Metakinetoplastina</taxon>
        <taxon>Trypanosomatida</taxon>
        <taxon>Trypanosomatidae</taxon>
        <taxon>Trypanosoma</taxon>
        <taxon>Nannomonas</taxon>
    </lineage>
</organism>
<accession>G0UJ88</accession>
<dbReference type="PROSITE" id="PS00108">
    <property type="entry name" value="PROTEIN_KINASE_ST"/>
    <property type="match status" value="1"/>
</dbReference>
<comment type="catalytic activity">
    <reaction evidence="7">
        <text>L-threonyl-[protein] + ATP = O-phospho-L-threonyl-[protein] + ADP + H(+)</text>
        <dbReference type="Rhea" id="RHEA:46608"/>
        <dbReference type="Rhea" id="RHEA-COMP:11060"/>
        <dbReference type="Rhea" id="RHEA-COMP:11605"/>
        <dbReference type="ChEBI" id="CHEBI:15378"/>
        <dbReference type="ChEBI" id="CHEBI:30013"/>
        <dbReference type="ChEBI" id="CHEBI:30616"/>
        <dbReference type="ChEBI" id="CHEBI:61977"/>
        <dbReference type="ChEBI" id="CHEBI:456216"/>
        <dbReference type="EC" id="2.7.11.1"/>
    </reaction>
</comment>
<evidence type="ECO:0000256" key="9">
    <source>
        <dbReference type="PROSITE-ProRule" id="PRU10141"/>
    </source>
</evidence>
<dbReference type="SUPFAM" id="SSF47473">
    <property type="entry name" value="EF-hand"/>
    <property type="match status" value="1"/>
</dbReference>
<dbReference type="GO" id="GO:0005524">
    <property type="term" value="F:ATP binding"/>
    <property type="evidence" value="ECO:0007669"/>
    <property type="project" value="UniProtKB-UniRule"/>
</dbReference>
<evidence type="ECO:0000256" key="8">
    <source>
        <dbReference type="ARBA" id="ARBA00048679"/>
    </source>
</evidence>
<dbReference type="SUPFAM" id="SSF56112">
    <property type="entry name" value="Protein kinase-like (PK-like)"/>
    <property type="match status" value="1"/>
</dbReference>